<comment type="caution">
    <text evidence="1">The sequence shown here is derived from an EMBL/GenBank/DDBJ whole genome shotgun (WGS) entry which is preliminary data.</text>
</comment>
<dbReference type="AlphaFoldDB" id="A0A8J3BMB0"/>
<accession>A0A8J3BMB0</accession>
<protein>
    <submittedName>
        <fullName evidence="1">Uncharacterized protein</fullName>
    </submittedName>
</protein>
<reference evidence="1" key="2">
    <citation type="submission" date="2020-09" db="EMBL/GenBank/DDBJ databases">
        <authorList>
            <person name="Sun Q."/>
            <person name="Ohkuma M."/>
        </authorList>
    </citation>
    <scope>NUCLEOTIDE SEQUENCE</scope>
    <source>
        <strain evidence="1">JCM 12862</strain>
    </source>
</reference>
<keyword evidence="2" id="KW-1185">Reference proteome</keyword>
<reference evidence="1" key="1">
    <citation type="journal article" date="2014" name="Int. J. Syst. Evol. Microbiol.">
        <title>Complete genome sequence of Corynebacterium casei LMG S-19264T (=DSM 44701T), isolated from a smear-ripened cheese.</title>
        <authorList>
            <consortium name="US DOE Joint Genome Institute (JGI-PGF)"/>
            <person name="Walter F."/>
            <person name="Albersmeier A."/>
            <person name="Kalinowski J."/>
            <person name="Ruckert C."/>
        </authorList>
    </citation>
    <scope>NUCLEOTIDE SEQUENCE</scope>
    <source>
        <strain evidence="1">JCM 12862</strain>
    </source>
</reference>
<proteinExistence type="predicted"/>
<dbReference type="EMBL" id="BMNR01000002">
    <property type="protein sequence ID" value="GGK19506.1"/>
    <property type="molecule type" value="Genomic_DNA"/>
</dbReference>
<sequence>MFHRLHPIQQAEHHQLEEVTVIRLQTIALTRLEEVLLLVRQVTIQAGAVLAVQAIPDHPQVAVALEVDQVPVHQAEEGAKTTYKESKKRKEKAYEKVKLIIDRSVIYTLYLRSGYYGCT</sequence>
<organism evidence="1 2">
    <name type="scientific">Yeosuana aromativorans</name>
    <dbReference type="NCBI Taxonomy" id="288019"/>
    <lineage>
        <taxon>Bacteria</taxon>
        <taxon>Pseudomonadati</taxon>
        <taxon>Bacteroidota</taxon>
        <taxon>Flavobacteriia</taxon>
        <taxon>Flavobacteriales</taxon>
        <taxon>Flavobacteriaceae</taxon>
        <taxon>Yeosuana</taxon>
    </lineage>
</organism>
<evidence type="ECO:0000313" key="1">
    <source>
        <dbReference type="EMBL" id="GGK19506.1"/>
    </source>
</evidence>
<evidence type="ECO:0000313" key="2">
    <source>
        <dbReference type="Proteomes" id="UP000612329"/>
    </source>
</evidence>
<name>A0A8J3BMB0_9FLAO</name>
<gene>
    <name evidence="1" type="ORF">GCM10007962_12000</name>
</gene>
<dbReference type="Proteomes" id="UP000612329">
    <property type="component" value="Unassembled WGS sequence"/>
</dbReference>